<evidence type="ECO:0000313" key="1">
    <source>
        <dbReference type="EMBL" id="RAZ73004.1"/>
    </source>
</evidence>
<dbReference type="Gene3D" id="3.40.50.1000">
    <property type="entry name" value="HAD superfamily/HAD-like"/>
    <property type="match status" value="2"/>
</dbReference>
<reference evidence="1 2" key="2">
    <citation type="submission" date="2018-07" db="EMBL/GenBank/DDBJ databases">
        <title>Diversity of Mesorhizobium strains in Brazil.</title>
        <authorList>
            <person name="Helene L.C.F."/>
            <person name="Dall'Agnol R."/>
            <person name="Delamuta J.R.M."/>
            <person name="Hungria M."/>
        </authorList>
    </citation>
    <scope>NUCLEOTIDE SEQUENCE [LARGE SCALE GENOMIC DNA]</scope>
    <source>
        <strain evidence="1 2">CNPSo 3140</strain>
    </source>
</reference>
<keyword evidence="2" id="KW-1185">Reference proteome</keyword>
<gene>
    <name evidence="1" type="ORF">DPM35_26870</name>
</gene>
<dbReference type="EMBL" id="QMBQ01000009">
    <property type="protein sequence ID" value="RAZ73004.1"/>
    <property type="molecule type" value="Genomic_DNA"/>
</dbReference>
<dbReference type="Proteomes" id="UP000251956">
    <property type="component" value="Unassembled WGS sequence"/>
</dbReference>
<reference evidence="2" key="1">
    <citation type="submission" date="2018-06" db="EMBL/GenBank/DDBJ databases">
        <authorList>
            <person name="Helene L.C."/>
            <person name="Dall'Agnol R."/>
            <person name="Delamuta J.R."/>
            <person name="Hungria M."/>
        </authorList>
    </citation>
    <scope>NUCLEOTIDE SEQUENCE [LARGE SCALE GENOMIC DNA]</scope>
    <source>
        <strain evidence="2">CNPSo 3140</strain>
    </source>
</reference>
<dbReference type="AlphaFoldDB" id="A0A330GPE4"/>
<dbReference type="PANTHER" id="PTHR19288:SF90">
    <property type="entry name" value="OS08G0542600 PROTEIN"/>
    <property type="match status" value="1"/>
</dbReference>
<dbReference type="InterPro" id="IPR023214">
    <property type="entry name" value="HAD_sf"/>
</dbReference>
<dbReference type="NCBIfam" id="TIGR01549">
    <property type="entry name" value="HAD-SF-IA-v1"/>
    <property type="match status" value="1"/>
</dbReference>
<dbReference type="Pfam" id="PF13344">
    <property type="entry name" value="Hydrolase_6"/>
    <property type="match status" value="1"/>
</dbReference>
<protein>
    <recommendedName>
        <fullName evidence="3">Haloacid dehalogenase</fullName>
    </recommendedName>
</protein>
<comment type="caution">
    <text evidence="1">The sequence shown here is derived from an EMBL/GenBank/DDBJ whole genome shotgun (WGS) entry which is preliminary data.</text>
</comment>
<accession>A0A330GPE4</accession>
<dbReference type="GO" id="GO:0016791">
    <property type="term" value="F:phosphatase activity"/>
    <property type="evidence" value="ECO:0007669"/>
    <property type="project" value="TreeGrafter"/>
</dbReference>
<dbReference type="RefSeq" id="WP_112130208.1">
    <property type="nucleotide sequence ID" value="NZ_QMBQ01000009.1"/>
</dbReference>
<dbReference type="InterPro" id="IPR036412">
    <property type="entry name" value="HAD-like_sf"/>
</dbReference>
<dbReference type="InterPro" id="IPR006357">
    <property type="entry name" value="HAD-SF_hydro_IIA"/>
</dbReference>
<organism evidence="1 2">
    <name type="scientific">Mesorhizobium atlanticum</name>
    <dbReference type="NCBI Taxonomy" id="2233532"/>
    <lineage>
        <taxon>Bacteria</taxon>
        <taxon>Pseudomonadati</taxon>
        <taxon>Pseudomonadota</taxon>
        <taxon>Alphaproteobacteria</taxon>
        <taxon>Hyphomicrobiales</taxon>
        <taxon>Phyllobacteriaceae</taxon>
        <taxon>Mesorhizobium</taxon>
    </lineage>
</organism>
<dbReference type="GO" id="GO:0005737">
    <property type="term" value="C:cytoplasm"/>
    <property type="evidence" value="ECO:0007669"/>
    <property type="project" value="TreeGrafter"/>
</dbReference>
<dbReference type="InterPro" id="IPR006439">
    <property type="entry name" value="HAD-SF_hydro_IA"/>
</dbReference>
<dbReference type="OrthoDB" id="9810449at2"/>
<dbReference type="PANTHER" id="PTHR19288">
    <property type="entry name" value="4-NITROPHENYLPHOSPHATASE-RELATED"/>
    <property type="match status" value="1"/>
</dbReference>
<proteinExistence type="predicted"/>
<dbReference type="SUPFAM" id="SSF56784">
    <property type="entry name" value="HAD-like"/>
    <property type="match status" value="1"/>
</dbReference>
<sequence>MINTRKTVAIEIAGQPPAPQIDSSSLANCYDAILFDATGTLVGENEAIPGAADVLAALNLSGPPYYIVTNISSGSDEAIFKRLCRAGLPLPAADRIVSAGGVARSRVVEELAAGRQVSYLGSAKAAHDIFGQHPNLHRADKGETFDTLVVLDDEGFDFKRAADHILSTFQCRLVETGEMPRVITANADMIYPNGRGSLVFGPGIIGPMLQAGLAPFGAPPIRAELMGKPGSAIFEESIARAGSDRLLMVGDQVDTDIKGAKAAGLDTVLVNTGLNRRGGLSQEESSAPDYVANSLREILDGSLSCRQLDAALE</sequence>
<name>A0A330GPE4_9HYPH</name>
<evidence type="ECO:0008006" key="3">
    <source>
        <dbReference type="Google" id="ProtNLM"/>
    </source>
</evidence>
<evidence type="ECO:0000313" key="2">
    <source>
        <dbReference type="Proteomes" id="UP000251956"/>
    </source>
</evidence>
<dbReference type="Pfam" id="PF13242">
    <property type="entry name" value="Hydrolase_like"/>
    <property type="match status" value="1"/>
</dbReference>